<dbReference type="InterPro" id="IPR026893">
    <property type="entry name" value="Tyr/Ser_Pase_IphP-type"/>
</dbReference>
<protein>
    <submittedName>
        <fullName evidence="1">Tyrosine-protein phosphatase</fullName>
    </submittedName>
</protein>
<proteinExistence type="predicted"/>
<dbReference type="Proteomes" id="UP000697330">
    <property type="component" value="Unassembled WGS sequence"/>
</dbReference>
<evidence type="ECO:0000313" key="2">
    <source>
        <dbReference type="Proteomes" id="UP000697330"/>
    </source>
</evidence>
<evidence type="ECO:0000313" key="1">
    <source>
        <dbReference type="EMBL" id="HJF44402.1"/>
    </source>
</evidence>
<dbReference type="Pfam" id="PF13350">
    <property type="entry name" value="Y_phosphatase3"/>
    <property type="match status" value="1"/>
</dbReference>
<dbReference type="EMBL" id="DYWQ01000016">
    <property type="protein sequence ID" value="HJF44402.1"/>
    <property type="molecule type" value="Genomic_DNA"/>
</dbReference>
<sequence length="258" mass="27958">MTDTIEPSPTNHGKIALEGLHNTRDLGGLPAGSGHVRPRRLLRSGMLAPATAGDLATLRDTYDVRLVVDLRTDEEAARWPDPMEALPEARLVHLPVFRAPSGGDAQEAIRALGEKLMSGELDIADLFSGLYPRFVLGEDGLAAYCGLFRELLSLEEGAVLWHCSAGKDRCGMASALVETALGVPWDLVEKDYLATNELIEAKGSAQNMFDVGGVDARYLHAALDAVNEAYGSLDAYLTEALRVDDDAREELRRKFIVA</sequence>
<organism evidence="1 2">
    <name type="scientific">Thermophilibacter provencensis</name>
    <dbReference type="NCBI Taxonomy" id="1852386"/>
    <lineage>
        <taxon>Bacteria</taxon>
        <taxon>Bacillati</taxon>
        <taxon>Actinomycetota</taxon>
        <taxon>Coriobacteriia</taxon>
        <taxon>Coriobacteriales</taxon>
        <taxon>Atopobiaceae</taxon>
        <taxon>Thermophilibacter</taxon>
    </lineage>
</organism>
<reference evidence="1" key="2">
    <citation type="submission" date="2021-09" db="EMBL/GenBank/DDBJ databases">
        <authorList>
            <person name="Gilroy R."/>
        </authorList>
    </citation>
    <scope>NUCLEOTIDE SEQUENCE</scope>
    <source>
        <strain evidence="1">CHK124-7917</strain>
    </source>
</reference>
<comment type="caution">
    <text evidence="1">The sequence shown here is derived from an EMBL/GenBank/DDBJ whole genome shotgun (WGS) entry which is preliminary data.</text>
</comment>
<gene>
    <name evidence="1" type="ORF">K8U72_01245</name>
</gene>
<dbReference type="GO" id="GO:0004721">
    <property type="term" value="F:phosphoprotein phosphatase activity"/>
    <property type="evidence" value="ECO:0007669"/>
    <property type="project" value="InterPro"/>
</dbReference>
<reference evidence="1" key="1">
    <citation type="journal article" date="2021" name="PeerJ">
        <title>Extensive microbial diversity within the chicken gut microbiome revealed by metagenomics and culture.</title>
        <authorList>
            <person name="Gilroy R."/>
            <person name="Ravi A."/>
            <person name="Getino M."/>
            <person name="Pursley I."/>
            <person name="Horton D.L."/>
            <person name="Alikhan N.F."/>
            <person name="Baker D."/>
            <person name="Gharbi K."/>
            <person name="Hall N."/>
            <person name="Watson M."/>
            <person name="Adriaenssens E.M."/>
            <person name="Foster-Nyarko E."/>
            <person name="Jarju S."/>
            <person name="Secka A."/>
            <person name="Antonio M."/>
            <person name="Oren A."/>
            <person name="Chaudhuri R.R."/>
            <person name="La Ragione R."/>
            <person name="Hildebrand F."/>
            <person name="Pallen M.J."/>
        </authorList>
    </citation>
    <scope>NUCLEOTIDE SEQUENCE</scope>
    <source>
        <strain evidence="1">CHK124-7917</strain>
    </source>
</reference>
<dbReference type="AlphaFoldDB" id="A0A921GCN9"/>
<name>A0A921GCN9_9ACTN</name>
<dbReference type="RefSeq" id="WP_274958479.1">
    <property type="nucleotide sequence ID" value="NZ_DYWQ01000016.1"/>
</dbReference>
<dbReference type="InterPro" id="IPR029021">
    <property type="entry name" value="Prot-tyrosine_phosphatase-like"/>
</dbReference>
<dbReference type="SUPFAM" id="SSF52799">
    <property type="entry name" value="(Phosphotyrosine protein) phosphatases II"/>
    <property type="match status" value="1"/>
</dbReference>
<accession>A0A921GCN9</accession>
<dbReference type="Gene3D" id="3.90.190.10">
    <property type="entry name" value="Protein tyrosine phosphatase superfamily"/>
    <property type="match status" value="1"/>
</dbReference>